<dbReference type="RefSeq" id="XP_037213220.1">
    <property type="nucleotide sequence ID" value="XM_037370219.1"/>
</dbReference>
<reference evidence="2" key="1">
    <citation type="submission" date="2020-05" db="EMBL/GenBank/DDBJ databases">
        <title>Mycena genomes resolve the evolution of fungal bioluminescence.</title>
        <authorList>
            <person name="Tsai I.J."/>
        </authorList>
    </citation>
    <scope>NUCLEOTIDE SEQUENCE</scope>
    <source>
        <strain evidence="2">171206Taipei</strain>
    </source>
</reference>
<keyword evidence="1" id="KW-0472">Membrane</keyword>
<accession>A0A8H6RXM1</accession>
<dbReference type="EMBL" id="JACAZF010000017">
    <property type="protein sequence ID" value="KAF7289189.1"/>
    <property type="molecule type" value="Genomic_DNA"/>
</dbReference>
<dbReference type="GeneID" id="59352735"/>
<keyword evidence="1" id="KW-1133">Transmembrane helix</keyword>
<evidence type="ECO:0000313" key="3">
    <source>
        <dbReference type="Proteomes" id="UP000636479"/>
    </source>
</evidence>
<gene>
    <name evidence="2" type="ORF">MIND_01380000</name>
</gene>
<organism evidence="2 3">
    <name type="scientific">Mycena indigotica</name>
    <dbReference type="NCBI Taxonomy" id="2126181"/>
    <lineage>
        <taxon>Eukaryota</taxon>
        <taxon>Fungi</taxon>
        <taxon>Dikarya</taxon>
        <taxon>Basidiomycota</taxon>
        <taxon>Agaricomycotina</taxon>
        <taxon>Agaricomycetes</taxon>
        <taxon>Agaricomycetidae</taxon>
        <taxon>Agaricales</taxon>
        <taxon>Marasmiineae</taxon>
        <taxon>Mycenaceae</taxon>
        <taxon>Mycena</taxon>
    </lineage>
</organism>
<feature type="transmembrane region" description="Helical" evidence="1">
    <location>
        <begin position="20"/>
        <end position="39"/>
    </location>
</feature>
<comment type="caution">
    <text evidence="2">The sequence shown here is derived from an EMBL/GenBank/DDBJ whole genome shotgun (WGS) entry which is preliminary data.</text>
</comment>
<keyword evidence="3" id="KW-1185">Reference proteome</keyword>
<dbReference type="Proteomes" id="UP000636479">
    <property type="component" value="Unassembled WGS sequence"/>
</dbReference>
<keyword evidence="1" id="KW-0812">Transmembrane</keyword>
<proteinExistence type="predicted"/>
<name>A0A8H6RXM1_9AGAR</name>
<protein>
    <submittedName>
        <fullName evidence="2">Uncharacterized protein</fullName>
    </submittedName>
</protein>
<evidence type="ECO:0000256" key="1">
    <source>
        <dbReference type="SAM" id="Phobius"/>
    </source>
</evidence>
<dbReference type="AlphaFoldDB" id="A0A8H6RXM1"/>
<dbReference type="OrthoDB" id="3045159at2759"/>
<sequence>MQQGRLRSEASSWRSSRAKLIFPAGSAIYLFGIDIFNPANITFTLDGKEAGFHYYEGTDAYRYNAPFYSASGLSTTTDHTLGWTLRAGKQNSLAALIDYAVVTIERRF</sequence>
<evidence type="ECO:0000313" key="2">
    <source>
        <dbReference type="EMBL" id="KAF7289189.1"/>
    </source>
</evidence>